<name>A0A1I1LY29_9CLOT</name>
<keyword evidence="1" id="KW-1133">Transmembrane helix</keyword>
<gene>
    <name evidence="2" type="ORF">SAMN05421842_10980</name>
</gene>
<evidence type="ECO:0000256" key="1">
    <source>
        <dbReference type="SAM" id="Phobius"/>
    </source>
</evidence>
<dbReference type="AlphaFoldDB" id="A0A1I1LY29"/>
<evidence type="ECO:0000313" key="2">
    <source>
        <dbReference type="EMBL" id="SFC77895.1"/>
    </source>
</evidence>
<protein>
    <submittedName>
        <fullName evidence="2">Uncharacterized protein</fullName>
    </submittedName>
</protein>
<organism evidence="2 3">
    <name type="scientific">Clostridium uliginosum</name>
    <dbReference type="NCBI Taxonomy" id="119641"/>
    <lineage>
        <taxon>Bacteria</taxon>
        <taxon>Bacillati</taxon>
        <taxon>Bacillota</taxon>
        <taxon>Clostridia</taxon>
        <taxon>Eubacteriales</taxon>
        <taxon>Clostridiaceae</taxon>
        <taxon>Clostridium</taxon>
    </lineage>
</organism>
<sequence>MNKEIIILVVTVAILGVFRSIFNPKKNDKVDK</sequence>
<keyword evidence="1" id="KW-0472">Membrane</keyword>
<accession>A0A1I1LY29</accession>
<reference evidence="2 3" key="1">
    <citation type="submission" date="2016-10" db="EMBL/GenBank/DDBJ databases">
        <authorList>
            <person name="de Groot N.N."/>
        </authorList>
    </citation>
    <scope>NUCLEOTIDE SEQUENCE [LARGE SCALE GENOMIC DNA]</scope>
    <source>
        <strain evidence="2 3">DSM 12992</strain>
    </source>
</reference>
<dbReference type="Proteomes" id="UP000199263">
    <property type="component" value="Unassembled WGS sequence"/>
</dbReference>
<dbReference type="EMBL" id="FOMG01000009">
    <property type="protein sequence ID" value="SFC77895.1"/>
    <property type="molecule type" value="Genomic_DNA"/>
</dbReference>
<feature type="transmembrane region" description="Helical" evidence="1">
    <location>
        <begin position="6"/>
        <end position="22"/>
    </location>
</feature>
<keyword evidence="3" id="KW-1185">Reference proteome</keyword>
<keyword evidence="1" id="KW-0812">Transmembrane</keyword>
<proteinExistence type="predicted"/>
<evidence type="ECO:0000313" key="3">
    <source>
        <dbReference type="Proteomes" id="UP000199263"/>
    </source>
</evidence>